<dbReference type="EMBL" id="CP011312">
    <property type="protein sequence ID" value="AKE40424.1"/>
    <property type="molecule type" value="Genomic_DNA"/>
</dbReference>
<evidence type="ECO:0000256" key="5">
    <source>
        <dbReference type="ARBA" id="ARBA00023136"/>
    </source>
</evidence>
<keyword evidence="2" id="KW-1003">Cell membrane</keyword>
<dbReference type="EMBL" id="LR134377">
    <property type="protein sequence ID" value="VEH05231.1"/>
    <property type="molecule type" value="Genomic_DNA"/>
</dbReference>
<dbReference type="OrthoDB" id="4421971at2"/>
<comment type="subcellular location">
    <subcellularLocation>
        <location evidence="1">Cell membrane</location>
        <topology evidence="1">Multi-pass membrane protein</topology>
    </subcellularLocation>
</comment>
<accession>A0A0F6TCW3</accession>
<evidence type="ECO:0000256" key="1">
    <source>
        <dbReference type="ARBA" id="ARBA00004651"/>
    </source>
</evidence>
<dbReference type="AlphaFoldDB" id="A0A0F6TCW3"/>
<evidence type="ECO:0000256" key="4">
    <source>
        <dbReference type="ARBA" id="ARBA00022989"/>
    </source>
</evidence>
<dbReference type="HOGENOM" id="CLU_065779_3_0_11"/>
<keyword evidence="3 6" id="KW-0812">Transmembrane</keyword>
<keyword evidence="4 6" id="KW-1133">Transmembrane helix</keyword>
<gene>
    <name evidence="9" type="ORF">NCTC949_00499</name>
    <name evidence="8" type="ORF">UL82_00955</name>
</gene>
<protein>
    <submittedName>
        <fullName evidence="8">Flp pilus assembly protein TadB</fullName>
    </submittedName>
    <submittedName>
        <fullName evidence="9">Hypothetical membrane protein</fullName>
    </submittedName>
</protein>
<evidence type="ECO:0000313" key="8">
    <source>
        <dbReference type="EMBL" id="AKE40424.1"/>
    </source>
</evidence>
<feature type="transmembrane region" description="Helical" evidence="6">
    <location>
        <begin position="199"/>
        <end position="218"/>
    </location>
</feature>
<dbReference type="Proteomes" id="UP000271380">
    <property type="component" value="Chromosome"/>
</dbReference>
<feature type="transmembrane region" description="Helical" evidence="6">
    <location>
        <begin position="224"/>
        <end position="248"/>
    </location>
</feature>
<dbReference type="KEGG" id="cku:UL82_00955"/>
<feature type="domain" description="Type II secretion system protein GspF" evidence="7">
    <location>
        <begin position="94"/>
        <end position="214"/>
    </location>
</feature>
<evidence type="ECO:0000259" key="7">
    <source>
        <dbReference type="Pfam" id="PF00482"/>
    </source>
</evidence>
<evidence type="ECO:0000256" key="6">
    <source>
        <dbReference type="SAM" id="Phobius"/>
    </source>
</evidence>
<dbReference type="RefSeq" id="WP_052735830.1">
    <property type="nucleotide sequence ID" value="NZ_CP011312.1"/>
</dbReference>
<dbReference type="InterPro" id="IPR018076">
    <property type="entry name" value="T2SS_GspF_dom"/>
</dbReference>
<sequence>MTALILLSVAFLINLHPAHRLGLTQPRCRLGFIFGGVILLYCATTLALPRITNSIGVLVAFSLAAATIGYSVYKTRLTKMRLTHQHAIAQLVSLLIGELHSGNDMAHALGNIASELKNTTLSKAVRVASTSARSGSSGAKELHAYARYFPELEPLARSWLIAEQHGMSQLGLLTQIQKRIDAELRHHARTKAALQGARLSALILAALPLVGVLMGSAMGLNVLVFLASGLGSVLLIIGVGLMCAGFLWSQRIINGAMP</sequence>
<evidence type="ECO:0000313" key="11">
    <source>
        <dbReference type="Proteomes" id="UP000271380"/>
    </source>
</evidence>
<organism evidence="8 10">
    <name type="scientific">Corynebacterium kutscheri</name>
    <dbReference type="NCBI Taxonomy" id="35755"/>
    <lineage>
        <taxon>Bacteria</taxon>
        <taxon>Bacillati</taxon>
        <taxon>Actinomycetota</taxon>
        <taxon>Actinomycetes</taxon>
        <taxon>Mycobacteriales</taxon>
        <taxon>Corynebacteriaceae</taxon>
        <taxon>Corynebacterium</taxon>
    </lineage>
</organism>
<evidence type="ECO:0000256" key="3">
    <source>
        <dbReference type="ARBA" id="ARBA00022692"/>
    </source>
</evidence>
<reference evidence="9 11" key="2">
    <citation type="submission" date="2018-12" db="EMBL/GenBank/DDBJ databases">
        <authorList>
            <consortium name="Pathogen Informatics"/>
        </authorList>
    </citation>
    <scope>NUCLEOTIDE SEQUENCE [LARGE SCALE GENOMIC DNA]</scope>
    <source>
        <strain evidence="9 11">NCTC949</strain>
    </source>
</reference>
<dbReference type="GO" id="GO:0005886">
    <property type="term" value="C:plasma membrane"/>
    <property type="evidence" value="ECO:0007669"/>
    <property type="project" value="UniProtKB-SubCell"/>
</dbReference>
<keyword evidence="10" id="KW-1185">Reference proteome</keyword>
<evidence type="ECO:0000313" key="10">
    <source>
        <dbReference type="Proteomes" id="UP000033457"/>
    </source>
</evidence>
<evidence type="ECO:0000313" key="9">
    <source>
        <dbReference type="EMBL" id="VEH05231.1"/>
    </source>
</evidence>
<dbReference type="Proteomes" id="UP000033457">
    <property type="component" value="Chromosome"/>
</dbReference>
<evidence type="ECO:0000256" key="2">
    <source>
        <dbReference type="ARBA" id="ARBA00022475"/>
    </source>
</evidence>
<feature type="transmembrane region" description="Helical" evidence="6">
    <location>
        <begin position="55"/>
        <end position="73"/>
    </location>
</feature>
<dbReference type="Pfam" id="PF00482">
    <property type="entry name" value="T2SSF"/>
    <property type="match status" value="1"/>
</dbReference>
<dbReference type="STRING" id="35755.UL82_00955"/>
<keyword evidence="5 6" id="KW-0472">Membrane</keyword>
<dbReference type="PANTHER" id="PTHR35007">
    <property type="entry name" value="INTEGRAL MEMBRANE PROTEIN-RELATED"/>
    <property type="match status" value="1"/>
</dbReference>
<reference evidence="8 10" key="1">
    <citation type="journal article" date="2015" name="Genome Announc.">
        <title>Complete Genome Sequence of Corynebacterium kutscheri DSM 20755, a Corynebacterial Type Strain with Remarkably Low G+C Content of Chromosomal DNA.</title>
        <authorList>
            <person name="Ruckert C."/>
            <person name="Albersmeier A."/>
            <person name="Winkler A."/>
            <person name="Tauch A."/>
        </authorList>
    </citation>
    <scope>NUCLEOTIDE SEQUENCE [LARGE SCALE GENOMIC DNA]</scope>
    <source>
        <strain evidence="8 10">DSM 20755</strain>
    </source>
</reference>
<proteinExistence type="predicted"/>
<name>A0A0F6TCW3_9CORY</name>
<feature type="transmembrane region" description="Helical" evidence="6">
    <location>
        <begin position="30"/>
        <end position="48"/>
    </location>
</feature>
<dbReference type="PANTHER" id="PTHR35007:SF4">
    <property type="entry name" value="CONSERVED TRANSMEMBRANE PROTEIN-RELATED"/>
    <property type="match status" value="1"/>
</dbReference>